<evidence type="ECO:0000256" key="4">
    <source>
        <dbReference type="SAM" id="MobiDB-lite"/>
    </source>
</evidence>
<gene>
    <name evidence="7" type="ORF">CHLNCDRAFT_58221</name>
</gene>
<dbReference type="Proteomes" id="UP000008141">
    <property type="component" value="Unassembled WGS sequence"/>
</dbReference>
<evidence type="ECO:0000256" key="3">
    <source>
        <dbReference type="SAM" id="Coils"/>
    </source>
</evidence>
<reference evidence="7 8" key="1">
    <citation type="journal article" date="2010" name="Plant Cell">
        <title>The Chlorella variabilis NC64A genome reveals adaptation to photosymbiosis, coevolution with viruses, and cryptic sex.</title>
        <authorList>
            <person name="Blanc G."/>
            <person name="Duncan G."/>
            <person name="Agarkova I."/>
            <person name="Borodovsky M."/>
            <person name="Gurnon J."/>
            <person name="Kuo A."/>
            <person name="Lindquist E."/>
            <person name="Lucas S."/>
            <person name="Pangilinan J."/>
            <person name="Polle J."/>
            <person name="Salamov A."/>
            <person name="Terry A."/>
            <person name="Yamada T."/>
            <person name="Dunigan D.D."/>
            <person name="Grigoriev I.V."/>
            <person name="Claverie J.M."/>
            <person name="Van Etten J.L."/>
        </authorList>
    </citation>
    <scope>NUCLEOTIDE SEQUENCE [LARGE SCALE GENOMIC DNA]</scope>
    <source>
        <strain evidence="7 8">NC64A</strain>
    </source>
</reference>
<dbReference type="AlphaFoldDB" id="E1ZIA9"/>
<dbReference type="GO" id="GO:0012505">
    <property type="term" value="C:endomembrane system"/>
    <property type="evidence" value="ECO:0007669"/>
    <property type="project" value="TreeGrafter"/>
</dbReference>
<dbReference type="STRING" id="554065.E1ZIA9"/>
<keyword evidence="5" id="KW-0812">Transmembrane</keyword>
<dbReference type="PROSITE" id="PS00914">
    <property type="entry name" value="SYNTAXIN"/>
    <property type="match status" value="1"/>
</dbReference>
<evidence type="ECO:0000256" key="2">
    <source>
        <dbReference type="ARBA" id="ARBA00022927"/>
    </source>
</evidence>
<dbReference type="Gene3D" id="1.20.5.110">
    <property type="match status" value="1"/>
</dbReference>
<dbReference type="EMBL" id="GL433848">
    <property type="protein sequence ID" value="EFN54304.1"/>
    <property type="molecule type" value="Genomic_DNA"/>
</dbReference>
<dbReference type="GO" id="GO:0000149">
    <property type="term" value="F:SNARE binding"/>
    <property type="evidence" value="ECO:0007669"/>
    <property type="project" value="TreeGrafter"/>
</dbReference>
<feature type="region of interest" description="Disordered" evidence="4">
    <location>
        <begin position="1"/>
        <end position="20"/>
    </location>
</feature>
<protein>
    <recommendedName>
        <fullName evidence="6">t-SNARE coiled-coil homology domain-containing protein</fullName>
    </recommendedName>
</protein>
<name>E1ZIA9_CHLVA</name>
<evidence type="ECO:0000259" key="6">
    <source>
        <dbReference type="PROSITE" id="PS50192"/>
    </source>
</evidence>
<keyword evidence="5" id="KW-0472">Membrane</keyword>
<dbReference type="GO" id="GO:0031201">
    <property type="term" value="C:SNARE complex"/>
    <property type="evidence" value="ECO:0007669"/>
    <property type="project" value="TreeGrafter"/>
</dbReference>
<proteinExistence type="inferred from homology"/>
<feature type="domain" description="T-SNARE coiled-coil homology" evidence="6">
    <location>
        <begin position="178"/>
        <end position="240"/>
    </location>
</feature>
<dbReference type="PANTHER" id="PTHR19957">
    <property type="entry name" value="SYNTAXIN"/>
    <property type="match status" value="1"/>
</dbReference>
<dbReference type="Pfam" id="PF05739">
    <property type="entry name" value="SNARE"/>
    <property type="match status" value="1"/>
</dbReference>
<dbReference type="Gene3D" id="1.20.58.70">
    <property type="match status" value="1"/>
</dbReference>
<dbReference type="GO" id="GO:0006886">
    <property type="term" value="P:intracellular protein transport"/>
    <property type="evidence" value="ECO:0007669"/>
    <property type="project" value="InterPro"/>
</dbReference>
<evidence type="ECO:0000256" key="5">
    <source>
        <dbReference type="SAM" id="Phobius"/>
    </source>
</evidence>
<accession>E1ZIA9</accession>
<dbReference type="GO" id="GO:0005484">
    <property type="term" value="F:SNAP receptor activity"/>
    <property type="evidence" value="ECO:0007669"/>
    <property type="project" value="InterPro"/>
</dbReference>
<keyword evidence="8" id="KW-1185">Reference proteome</keyword>
<evidence type="ECO:0000313" key="8">
    <source>
        <dbReference type="Proteomes" id="UP000008141"/>
    </source>
</evidence>
<dbReference type="InterPro" id="IPR045242">
    <property type="entry name" value="Syntaxin"/>
</dbReference>
<dbReference type="Pfam" id="PF14523">
    <property type="entry name" value="Syntaxin_2"/>
    <property type="match status" value="1"/>
</dbReference>
<dbReference type="SUPFAM" id="SSF47661">
    <property type="entry name" value="t-snare proteins"/>
    <property type="match status" value="1"/>
</dbReference>
<dbReference type="PROSITE" id="PS50192">
    <property type="entry name" value="T_SNARE"/>
    <property type="match status" value="1"/>
</dbReference>
<dbReference type="GeneID" id="17353653"/>
<feature type="coiled-coil region" evidence="3">
    <location>
        <begin position="209"/>
        <end position="236"/>
    </location>
</feature>
<dbReference type="InterPro" id="IPR006012">
    <property type="entry name" value="Syntaxin/epimorphin_CS"/>
</dbReference>
<dbReference type="PANTHER" id="PTHR19957:SF38">
    <property type="entry name" value="LD27581P"/>
    <property type="match status" value="1"/>
</dbReference>
<keyword evidence="3" id="KW-0175">Coiled coil</keyword>
<keyword evidence="2" id="KW-0813">Transport</keyword>
<keyword evidence="2" id="KW-0653">Protein transport</keyword>
<dbReference type="InterPro" id="IPR000727">
    <property type="entry name" value="T_SNARE_dom"/>
</dbReference>
<dbReference type="SMART" id="SM00397">
    <property type="entry name" value="t_SNARE"/>
    <property type="match status" value="1"/>
</dbReference>
<evidence type="ECO:0000256" key="1">
    <source>
        <dbReference type="ARBA" id="ARBA00009063"/>
    </source>
</evidence>
<sequence>MAAQGGRELGRLPGSANGSGDAAAAATAELKGIQFRAVTAFNRLRDDVGRLGTAADTPDLRRRIAESGQKFKGLAQEFRQKVAAHPARDSSAAQKLLRDFQSLLKSSERLMETAKAKEAASLPRQPAGAGGVAAAAAAAAQQQEVLAGSREAVERQALLEAQRKQELLSIENRLQFNEAVIEERDQAITQIAGQIGEVHQIFQDLAVLVNDQGEQLEDIEANITRAGERAADATVQIARAERSQRAARSKWCFLLAITAVVLFILILIILA</sequence>
<organism evidence="8">
    <name type="scientific">Chlorella variabilis</name>
    <name type="common">Green alga</name>
    <dbReference type="NCBI Taxonomy" id="554065"/>
    <lineage>
        <taxon>Eukaryota</taxon>
        <taxon>Viridiplantae</taxon>
        <taxon>Chlorophyta</taxon>
        <taxon>core chlorophytes</taxon>
        <taxon>Trebouxiophyceae</taxon>
        <taxon>Chlorellales</taxon>
        <taxon>Chlorellaceae</taxon>
        <taxon>Chlorella clade</taxon>
        <taxon>Chlorella</taxon>
    </lineage>
</organism>
<dbReference type="FunCoup" id="E1ZIA9">
    <property type="interactions" value="1705"/>
</dbReference>
<dbReference type="InterPro" id="IPR010989">
    <property type="entry name" value="SNARE"/>
</dbReference>
<dbReference type="GO" id="GO:0048278">
    <property type="term" value="P:vesicle docking"/>
    <property type="evidence" value="ECO:0007669"/>
    <property type="project" value="TreeGrafter"/>
</dbReference>
<dbReference type="OrthoDB" id="364348at2759"/>
<comment type="similarity">
    <text evidence="1">Belongs to the syntaxin family.</text>
</comment>
<dbReference type="CDD" id="cd15840">
    <property type="entry name" value="SNARE_Qa"/>
    <property type="match status" value="1"/>
</dbReference>
<dbReference type="RefSeq" id="XP_005846406.1">
    <property type="nucleotide sequence ID" value="XM_005846344.1"/>
</dbReference>
<feature type="transmembrane region" description="Helical" evidence="5">
    <location>
        <begin position="251"/>
        <end position="270"/>
    </location>
</feature>
<dbReference type="KEGG" id="cvr:CHLNCDRAFT_58221"/>
<evidence type="ECO:0000313" key="7">
    <source>
        <dbReference type="EMBL" id="EFN54304.1"/>
    </source>
</evidence>
<dbReference type="GO" id="GO:0006906">
    <property type="term" value="P:vesicle fusion"/>
    <property type="evidence" value="ECO:0007669"/>
    <property type="project" value="TreeGrafter"/>
</dbReference>
<dbReference type="InParanoid" id="E1ZIA9"/>
<dbReference type="OMA" id="FRNVPPI"/>
<keyword evidence="5" id="KW-1133">Transmembrane helix</keyword>
<dbReference type="InterPro" id="IPR006011">
    <property type="entry name" value="Syntaxin_N"/>
</dbReference>
<dbReference type="eggNOG" id="KOG0811">
    <property type="taxonomic scope" value="Eukaryota"/>
</dbReference>